<dbReference type="AlphaFoldDB" id="A0A0Q3EG11"/>
<reference evidence="1" key="2">
    <citation type="submission" date="2017-06" db="EMBL/GenBank/DDBJ databases">
        <title>WGS assembly of Brachypodium distachyon.</title>
        <authorList>
            <consortium name="The International Brachypodium Initiative"/>
            <person name="Lucas S."/>
            <person name="Harmon-Smith M."/>
            <person name="Lail K."/>
            <person name="Tice H."/>
            <person name="Grimwood J."/>
            <person name="Bruce D."/>
            <person name="Barry K."/>
            <person name="Shu S."/>
            <person name="Lindquist E."/>
            <person name="Wang M."/>
            <person name="Pitluck S."/>
            <person name="Vogel J.P."/>
            <person name="Garvin D.F."/>
            <person name="Mockler T.C."/>
            <person name="Schmutz J."/>
            <person name="Rokhsar D."/>
            <person name="Bevan M.W."/>
        </authorList>
    </citation>
    <scope>NUCLEOTIDE SEQUENCE</scope>
    <source>
        <strain evidence="1">Bd21</strain>
    </source>
</reference>
<dbReference type="ExpressionAtlas" id="A0A0Q3EG11">
    <property type="expression patterns" value="baseline and differential"/>
</dbReference>
<dbReference type="EMBL" id="CM000883">
    <property type="protein sequence ID" value="KQJ86654.1"/>
    <property type="molecule type" value="Genomic_DNA"/>
</dbReference>
<dbReference type="Proteomes" id="UP000008810">
    <property type="component" value="Chromosome 4"/>
</dbReference>
<accession>A0A0Q3EG11</accession>
<evidence type="ECO:0000313" key="2">
    <source>
        <dbReference type="EnsemblPlants" id="KQJ86654"/>
    </source>
</evidence>
<name>A0A0Q3EG11_BRADI</name>
<evidence type="ECO:0000313" key="1">
    <source>
        <dbReference type="EMBL" id="KQJ86654.1"/>
    </source>
</evidence>
<dbReference type="InParanoid" id="A0A0Q3EG11"/>
<sequence length="127" mass="13833">MAPLLPSDRCCMPLPLAAAPIPFSGRGGRRPLLSIPEAAITGDPLQIRLGLQAIQGRGCYGAGGAIFNADNPEWRFNIIRHHKEKGMFGAKITSLYRKCVDEQLAKDLQLVDSTAETAPNFPFLLFL</sequence>
<keyword evidence="3" id="KW-1185">Reference proteome</keyword>
<gene>
    <name evidence="1" type="ORF">BRADI_4g06936v3</name>
</gene>
<reference evidence="2" key="3">
    <citation type="submission" date="2018-08" db="UniProtKB">
        <authorList>
            <consortium name="EnsemblPlants"/>
        </authorList>
    </citation>
    <scope>IDENTIFICATION</scope>
    <source>
        <strain evidence="2">cv. Bd21</strain>
    </source>
</reference>
<evidence type="ECO:0000313" key="3">
    <source>
        <dbReference type="Proteomes" id="UP000008810"/>
    </source>
</evidence>
<proteinExistence type="predicted"/>
<reference evidence="1 2" key="1">
    <citation type="journal article" date="2010" name="Nature">
        <title>Genome sequencing and analysis of the model grass Brachypodium distachyon.</title>
        <authorList>
            <consortium name="International Brachypodium Initiative"/>
        </authorList>
    </citation>
    <scope>NUCLEOTIDE SEQUENCE [LARGE SCALE GENOMIC DNA]</scope>
    <source>
        <strain evidence="1 2">Bd21</strain>
    </source>
</reference>
<dbReference type="Gramene" id="KQJ86654">
    <property type="protein sequence ID" value="KQJ86654"/>
    <property type="gene ID" value="BRADI_4g06936v3"/>
</dbReference>
<dbReference type="EnsemblPlants" id="KQJ86654">
    <property type="protein sequence ID" value="KQJ86654"/>
    <property type="gene ID" value="BRADI_4g06936v3"/>
</dbReference>
<protein>
    <submittedName>
        <fullName evidence="1 2">Uncharacterized protein</fullName>
    </submittedName>
</protein>
<organism evidence="1">
    <name type="scientific">Brachypodium distachyon</name>
    <name type="common">Purple false brome</name>
    <name type="synonym">Trachynia distachya</name>
    <dbReference type="NCBI Taxonomy" id="15368"/>
    <lineage>
        <taxon>Eukaryota</taxon>
        <taxon>Viridiplantae</taxon>
        <taxon>Streptophyta</taxon>
        <taxon>Embryophyta</taxon>
        <taxon>Tracheophyta</taxon>
        <taxon>Spermatophyta</taxon>
        <taxon>Magnoliopsida</taxon>
        <taxon>Liliopsida</taxon>
        <taxon>Poales</taxon>
        <taxon>Poaceae</taxon>
        <taxon>BOP clade</taxon>
        <taxon>Pooideae</taxon>
        <taxon>Stipodae</taxon>
        <taxon>Brachypodieae</taxon>
        <taxon>Brachypodium</taxon>
    </lineage>
</organism>